<evidence type="ECO:0000256" key="1">
    <source>
        <dbReference type="SAM" id="MobiDB-lite"/>
    </source>
</evidence>
<feature type="compositionally biased region" description="Polar residues" evidence="1">
    <location>
        <begin position="278"/>
        <end position="287"/>
    </location>
</feature>
<feature type="compositionally biased region" description="Low complexity" evidence="1">
    <location>
        <begin position="359"/>
        <end position="370"/>
    </location>
</feature>
<organism evidence="3 4">
    <name type="scientific">Moheibacter sediminis</name>
    <dbReference type="NCBI Taxonomy" id="1434700"/>
    <lineage>
        <taxon>Bacteria</taxon>
        <taxon>Pseudomonadati</taxon>
        <taxon>Bacteroidota</taxon>
        <taxon>Flavobacteriia</taxon>
        <taxon>Flavobacteriales</taxon>
        <taxon>Weeksellaceae</taxon>
        <taxon>Moheibacter</taxon>
    </lineage>
</organism>
<feature type="compositionally biased region" description="Polar residues" evidence="1">
    <location>
        <begin position="331"/>
        <end position="358"/>
    </location>
</feature>
<dbReference type="EMBL" id="FWXS01000008">
    <property type="protein sequence ID" value="SMC78934.1"/>
    <property type="molecule type" value="Genomic_DNA"/>
</dbReference>
<feature type="signal peptide" evidence="2">
    <location>
        <begin position="1"/>
        <end position="28"/>
    </location>
</feature>
<feature type="region of interest" description="Disordered" evidence="1">
    <location>
        <begin position="233"/>
        <end position="396"/>
    </location>
</feature>
<dbReference type="AlphaFoldDB" id="A0A1W2C1Q0"/>
<feature type="compositionally biased region" description="Polar residues" evidence="1">
    <location>
        <begin position="239"/>
        <end position="270"/>
    </location>
</feature>
<dbReference type="OrthoDB" id="1445534at2"/>
<evidence type="ECO:0000256" key="2">
    <source>
        <dbReference type="SAM" id="SignalP"/>
    </source>
</evidence>
<proteinExistence type="predicted"/>
<feature type="compositionally biased region" description="Gly residues" evidence="1">
    <location>
        <begin position="371"/>
        <end position="396"/>
    </location>
</feature>
<dbReference type="PROSITE" id="PS51257">
    <property type="entry name" value="PROKAR_LIPOPROTEIN"/>
    <property type="match status" value="1"/>
</dbReference>
<protein>
    <recommendedName>
        <fullName evidence="5">Prolyl-tRNA synthetase</fullName>
    </recommendedName>
</protein>
<feature type="chain" id="PRO_5012800154" description="Prolyl-tRNA synthetase" evidence="2">
    <location>
        <begin position="29"/>
        <end position="396"/>
    </location>
</feature>
<name>A0A1W2C1Q0_9FLAO</name>
<evidence type="ECO:0000313" key="3">
    <source>
        <dbReference type="EMBL" id="SMC78934.1"/>
    </source>
</evidence>
<sequence>MNKVYTYPQKIFKSLAALAVIFGVTSCATSQSTAASSGETDGIYYSPSKDGQVQYVSNETPQDYEIKVGGAYFDANGNGAEEFYYEEGTAQETQDVNVYTGSNNIYVASGTTDWGRYDGVDITVNNWGWNDPWMGGWGYGYGFNNWGWGMGWNSWGMGWNWGYPRWGWHNPYWGGGWGYNNWGWGGYPYYGGFYGGYYGGYYGNGYYYRNRVQSGIRPGSNLAYSPFNDRGGNVRRGNSFAQGSSGVRPTRNGNVRMDNSSGVRSNQSNVRPVRTEQPVRNNNTISGDNPVRPTRSEGNVRPVRATVPNEIRQNNTPVRTNNNPVRTNNNQIRTNEPNRSVSPQRNNQQPVRSNQGIQSSPNRGSSNSGGIRSGGGSPSRGSSGGGGGVRSGGGRR</sequence>
<evidence type="ECO:0000313" key="4">
    <source>
        <dbReference type="Proteomes" id="UP000192393"/>
    </source>
</evidence>
<accession>A0A1W2C1Q0</accession>
<evidence type="ECO:0008006" key="5">
    <source>
        <dbReference type="Google" id="ProtNLM"/>
    </source>
</evidence>
<dbReference type="Proteomes" id="UP000192393">
    <property type="component" value="Unassembled WGS sequence"/>
</dbReference>
<feature type="compositionally biased region" description="Low complexity" evidence="1">
    <location>
        <begin position="314"/>
        <end position="330"/>
    </location>
</feature>
<reference evidence="3 4" key="1">
    <citation type="submission" date="2017-04" db="EMBL/GenBank/DDBJ databases">
        <authorList>
            <person name="Afonso C.L."/>
            <person name="Miller P.J."/>
            <person name="Scott M.A."/>
            <person name="Spackman E."/>
            <person name="Goraichik I."/>
            <person name="Dimitrov K.M."/>
            <person name="Suarez D.L."/>
            <person name="Swayne D.E."/>
        </authorList>
    </citation>
    <scope>NUCLEOTIDE SEQUENCE [LARGE SCALE GENOMIC DNA]</scope>
    <source>
        <strain evidence="3 4">CGMCC 1.12708</strain>
    </source>
</reference>
<gene>
    <name evidence="3" type="ORF">SAMN06296427_10854</name>
</gene>
<dbReference type="RefSeq" id="WP_084017934.1">
    <property type="nucleotide sequence ID" value="NZ_FWXS01000008.1"/>
</dbReference>
<keyword evidence="2" id="KW-0732">Signal</keyword>
<keyword evidence="4" id="KW-1185">Reference proteome</keyword>
<dbReference type="STRING" id="1434700.SAMN06296427_10854"/>